<dbReference type="GO" id="GO:0043565">
    <property type="term" value="F:sequence-specific DNA binding"/>
    <property type="evidence" value="ECO:0007669"/>
    <property type="project" value="InterPro"/>
</dbReference>
<dbReference type="Pfam" id="PF12833">
    <property type="entry name" value="HTH_18"/>
    <property type="match status" value="1"/>
</dbReference>
<dbReference type="AlphaFoldDB" id="A0A142JTX8"/>
<keyword evidence="2" id="KW-0804">Transcription</keyword>
<dbReference type="InterPro" id="IPR029062">
    <property type="entry name" value="Class_I_gatase-like"/>
</dbReference>
<dbReference type="SMART" id="SM00342">
    <property type="entry name" value="HTH_ARAC"/>
    <property type="match status" value="1"/>
</dbReference>
<dbReference type="GO" id="GO:0003700">
    <property type="term" value="F:DNA-binding transcription factor activity"/>
    <property type="evidence" value="ECO:0007669"/>
    <property type="project" value="InterPro"/>
</dbReference>
<dbReference type="PANTHER" id="PTHR43130:SF3">
    <property type="entry name" value="HTH-TYPE TRANSCRIPTIONAL REGULATOR RV1931C"/>
    <property type="match status" value="1"/>
</dbReference>
<dbReference type="STRING" id="1796606.A2G96_27575"/>
<evidence type="ECO:0000259" key="3">
    <source>
        <dbReference type="PROSITE" id="PS01124"/>
    </source>
</evidence>
<dbReference type="PROSITE" id="PS01124">
    <property type="entry name" value="HTH_ARAC_FAMILY_2"/>
    <property type="match status" value="1"/>
</dbReference>
<dbReference type="InterPro" id="IPR018060">
    <property type="entry name" value="HTH_AraC"/>
</dbReference>
<dbReference type="Gene3D" id="1.10.10.60">
    <property type="entry name" value="Homeodomain-like"/>
    <property type="match status" value="2"/>
</dbReference>
<dbReference type="OrthoDB" id="9177852at2"/>
<dbReference type="RefSeq" id="WP_062803337.1">
    <property type="nucleotide sequence ID" value="NZ_CP014845.1"/>
</dbReference>
<dbReference type="CDD" id="cd03137">
    <property type="entry name" value="GATase1_AraC_1"/>
    <property type="match status" value="1"/>
</dbReference>
<evidence type="ECO:0000256" key="2">
    <source>
        <dbReference type="ARBA" id="ARBA00023163"/>
    </source>
</evidence>
<dbReference type="InterPro" id="IPR002818">
    <property type="entry name" value="DJ-1/PfpI"/>
</dbReference>
<feature type="domain" description="HTH araC/xylS-type" evidence="3">
    <location>
        <begin position="240"/>
        <end position="339"/>
    </location>
</feature>
<dbReference type="KEGG" id="cnan:A2G96_27575"/>
<organism evidence="4 5">
    <name type="scientific">Cupriavidus nantongensis</name>
    <dbReference type="NCBI Taxonomy" id="1796606"/>
    <lineage>
        <taxon>Bacteria</taxon>
        <taxon>Pseudomonadati</taxon>
        <taxon>Pseudomonadota</taxon>
        <taxon>Betaproteobacteria</taxon>
        <taxon>Burkholderiales</taxon>
        <taxon>Burkholderiaceae</taxon>
        <taxon>Cupriavidus</taxon>
    </lineage>
</organism>
<dbReference type="Pfam" id="PF01965">
    <property type="entry name" value="DJ-1_PfpI"/>
    <property type="match status" value="1"/>
</dbReference>
<reference evidence="4 5" key="1">
    <citation type="submission" date="2016-03" db="EMBL/GenBank/DDBJ databases">
        <title>Complete genome sequence of a novel chlorpyrifos degrading bacterium, Cupriavidus nantongensis sp. X1.</title>
        <authorList>
            <person name="Fang L."/>
        </authorList>
    </citation>
    <scope>NUCLEOTIDE SEQUENCE [LARGE SCALE GENOMIC DNA]</scope>
    <source>
        <strain evidence="4 5">X1</strain>
    </source>
</reference>
<evidence type="ECO:0000313" key="5">
    <source>
        <dbReference type="Proteomes" id="UP000075238"/>
    </source>
</evidence>
<gene>
    <name evidence="4" type="ORF">A2G96_27575</name>
</gene>
<sequence length="342" mass="37160">MAPSASAPAAHDSALPFDHHPRGLLFVAFPGMSVLDLTGPQTAFWAASRYARERGLAGYQIHLASEHGGLTASAEGTSMDTQPLAAIDLRRIDTIVLPGAPGMLTLLDCATSLVAWLKQAAAQVPRVASVCSGAFLLAQAGLLDGKRAATHWAMHDAFRARFPAVTLDQDAIFVRQDRIWTSAGVTTGIDMALALVEDDYGHDISLSAARELAVFIKRPGGQPQLSEMLLTQSRQVPLFEALHLWIVENLSREILSVEQLAEQAGMSPRNFARVYKQQTGRTPAKGVEHFRLEAARRLLQDPHRPVDQIARQCGFGSEERMRLTFQRHLGISPSAYRAGVTG</sequence>
<dbReference type="EMBL" id="CP014845">
    <property type="protein sequence ID" value="AMR81540.1"/>
    <property type="molecule type" value="Genomic_DNA"/>
</dbReference>
<dbReference type="SUPFAM" id="SSF52317">
    <property type="entry name" value="Class I glutamine amidotransferase-like"/>
    <property type="match status" value="1"/>
</dbReference>
<dbReference type="InterPro" id="IPR052158">
    <property type="entry name" value="INH-QAR"/>
</dbReference>
<proteinExistence type="predicted"/>
<keyword evidence="5" id="KW-1185">Reference proteome</keyword>
<dbReference type="SUPFAM" id="SSF46689">
    <property type="entry name" value="Homeodomain-like"/>
    <property type="match status" value="2"/>
</dbReference>
<protein>
    <submittedName>
        <fullName evidence="4">Transcriptional regulator</fullName>
    </submittedName>
</protein>
<name>A0A142JTX8_9BURK</name>
<evidence type="ECO:0000256" key="1">
    <source>
        <dbReference type="ARBA" id="ARBA00023015"/>
    </source>
</evidence>
<accession>A0A142JTX8</accession>
<dbReference type="PANTHER" id="PTHR43130">
    <property type="entry name" value="ARAC-FAMILY TRANSCRIPTIONAL REGULATOR"/>
    <property type="match status" value="1"/>
</dbReference>
<dbReference type="Proteomes" id="UP000075238">
    <property type="component" value="Chromosome 2"/>
</dbReference>
<evidence type="ECO:0000313" key="4">
    <source>
        <dbReference type="EMBL" id="AMR81540.1"/>
    </source>
</evidence>
<keyword evidence="1" id="KW-0805">Transcription regulation</keyword>
<dbReference type="InterPro" id="IPR009057">
    <property type="entry name" value="Homeodomain-like_sf"/>
</dbReference>
<dbReference type="Gene3D" id="3.40.50.880">
    <property type="match status" value="1"/>
</dbReference>